<feature type="domain" description="Hydantoinase A/oxoprolinase" evidence="1">
    <location>
        <begin position="208"/>
        <end position="495"/>
    </location>
</feature>
<feature type="domain" description="Acetophenone carboxylase-like C-terminal" evidence="3">
    <location>
        <begin position="513"/>
        <end position="681"/>
    </location>
</feature>
<dbReference type="InterPro" id="IPR049517">
    <property type="entry name" value="ACX-like_C"/>
</dbReference>
<name>A0ABQ5MWJ5_9MICC</name>
<dbReference type="Proteomes" id="UP001209654">
    <property type="component" value="Unassembled WGS sequence"/>
</dbReference>
<accession>A0ABQ5MWJ5</accession>
<evidence type="ECO:0000259" key="1">
    <source>
        <dbReference type="Pfam" id="PF01968"/>
    </source>
</evidence>
<dbReference type="RefSeq" id="WP_264796424.1">
    <property type="nucleotide sequence ID" value="NZ_BRVS01000015.1"/>
</dbReference>
<dbReference type="PANTHER" id="PTHR11365:SF23">
    <property type="entry name" value="HYPOTHETICAL 5-OXOPROLINASE (EUROFUNG)-RELATED"/>
    <property type="match status" value="1"/>
</dbReference>
<dbReference type="InterPro" id="IPR002821">
    <property type="entry name" value="Hydantoinase_A"/>
</dbReference>
<comment type="caution">
    <text evidence="4">The sequence shown here is derived from an EMBL/GenBank/DDBJ whole genome shotgun (WGS) entry which is preliminary data.</text>
</comment>
<evidence type="ECO:0000313" key="5">
    <source>
        <dbReference type="Proteomes" id="UP001209654"/>
    </source>
</evidence>
<organism evidence="4 5">
    <name type="scientific">Arthrobacter mangrovi</name>
    <dbReference type="NCBI Taxonomy" id="2966350"/>
    <lineage>
        <taxon>Bacteria</taxon>
        <taxon>Bacillati</taxon>
        <taxon>Actinomycetota</taxon>
        <taxon>Actinomycetes</taxon>
        <taxon>Micrococcales</taxon>
        <taxon>Micrococcaceae</taxon>
        <taxon>Arthrobacter</taxon>
    </lineage>
</organism>
<dbReference type="Pfam" id="PF05378">
    <property type="entry name" value="Hydant_A_N"/>
    <property type="match status" value="1"/>
</dbReference>
<dbReference type="SUPFAM" id="SSF53067">
    <property type="entry name" value="Actin-like ATPase domain"/>
    <property type="match status" value="1"/>
</dbReference>
<dbReference type="PANTHER" id="PTHR11365">
    <property type="entry name" value="5-OXOPROLINASE RELATED"/>
    <property type="match status" value="1"/>
</dbReference>
<evidence type="ECO:0000313" key="4">
    <source>
        <dbReference type="EMBL" id="GLB68324.1"/>
    </source>
</evidence>
<evidence type="ECO:0000259" key="3">
    <source>
        <dbReference type="Pfam" id="PF19278"/>
    </source>
</evidence>
<keyword evidence="5" id="KW-1185">Reference proteome</keyword>
<dbReference type="InterPro" id="IPR008040">
    <property type="entry name" value="Hydant_A_N"/>
</dbReference>
<feature type="domain" description="Hydantoinase/oxoprolinase N-terminal" evidence="2">
    <location>
        <begin position="5"/>
        <end position="186"/>
    </location>
</feature>
<reference evidence="4 5" key="1">
    <citation type="journal article" date="2023" name="Int. J. Syst. Evol. Microbiol.">
        <title>Arthrobacter mangrovi sp. nov., an actinobacterium isolated from the rhizosphere of a mangrove.</title>
        <authorList>
            <person name="Hamada M."/>
            <person name="Saitou S."/>
            <person name="Enomoto N."/>
            <person name="Nanri K."/>
            <person name="Hidaka K."/>
            <person name="Miura T."/>
            <person name="Tamura T."/>
        </authorList>
    </citation>
    <scope>NUCLEOTIDE SEQUENCE [LARGE SCALE GENOMIC DNA]</scope>
    <source>
        <strain evidence="4 5">NBRC 112813</strain>
    </source>
</reference>
<evidence type="ECO:0000259" key="2">
    <source>
        <dbReference type="Pfam" id="PF05378"/>
    </source>
</evidence>
<dbReference type="Pfam" id="PF19278">
    <property type="entry name" value="Hydant_A_C"/>
    <property type="match status" value="1"/>
</dbReference>
<sequence>MGYTVGIDVGGTFTDFLLTGNAGTRRQHKTSTTPTDPSTGILTGLAELAELEGLAEQDFFGQIDLIVHGTTVATNAVLTENGARTGLITTDGFRDILEMRRGIRSRQHLYNNKYVAPRPLVPRDLRKTVTERVDVEGQVITPLDEDALRQAVDELVAEGVEAIAVCFMHSYQNAEHEQQARKLITESAPDVFLSVSSDVLPQIRLYPRVSTTAMNAYLGPVVERYMRKIVRRMADRGFAGTLMVMQSNGGITLPETVAHMPASITMSGPAAGPVAALAFVSGRGWSDCTVVDMGGTSFDASLVKDGQVQITREGEINRHTISLPTTHVHTIGSGGGSIAWIDEGGLLRVGPQSAGAEPGPAAYGRGGAEPTVTDADVVLGYIDPDYFLGGRQQLRADLAAEAITSRVAEPLGLSLDEAAAGIYEMVNLQMAAGTKNISVERGYDPREFPMVVAGGAGPVHAGMIAHELEIPIVVIPRLSSVLCAAGMLMADLRHDFVRAFSTRLDEIDRIRAQSLVAEMADKGYALLEREGVQDADRHVVVAADLRYIGQHHEVIVNFDDSDLDPANPAAIGRLADLFHKRHEQLYGFCTLDAELELLSLRVTVIGHRPEPDLSNPDAGVTGAAEPRSHRAVYLKSFGRKEQVPVYDGQELPVGQLVGGPAVVEEPTTTIFVPEYFDLELDVSGSYIMTRKGFDPAAAGQEER</sequence>
<dbReference type="Pfam" id="PF01968">
    <property type="entry name" value="Hydantoinase_A"/>
    <property type="match status" value="1"/>
</dbReference>
<dbReference type="InterPro" id="IPR045079">
    <property type="entry name" value="Oxoprolinase-like"/>
</dbReference>
<proteinExistence type="predicted"/>
<dbReference type="InterPro" id="IPR043129">
    <property type="entry name" value="ATPase_NBD"/>
</dbReference>
<gene>
    <name evidence="4" type="ORF">AHIS1636_27660</name>
</gene>
<dbReference type="EMBL" id="BRVS01000015">
    <property type="protein sequence ID" value="GLB68324.1"/>
    <property type="molecule type" value="Genomic_DNA"/>
</dbReference>
<protein>
    <submittedName>
        <fullName evidence="4">Methylhydantoinase</fullName>
    </submittedName>
</protein>